<evidence type="ECO:0000256" key="5">
    <source>
        <dbReference type="ARBA" id="ARBA00022801"/>
    </source>
</evidence>
<proteinExistence type="inferred from homology"/>
<keyword evidence="11" id="KW-1185">Reference proteome</keyword>
<protein>
    <submittedName>
        <fullName evidence="10">M13 family metallopeptidase</fullName>
    </submittedName>
</protein>
<evidence type="ECO:0000256" key="2">
    <source>
        <dbReference type="ARBA" id="ARBA00007357"/>
    </source>
</evidence>
<dbReference type="Proteomes" id="UP001596039">
    <property type="component" value="Unassembled WGS sequence"/>
</dbReference>
<comment type="caution">
    <text evidence="10">The sequence shown here is derived from an EMBL/GenBank/DDBJ whole genome shotgun (WGS) entry which is preliminary data.</text>
</comment>
<dbReference type="InterPro" id="IPR024079">
    <property type="entry name" value="MetalloPept_cat_dom_sf"/>
</dbReference>
<evidence type="ECO:0000313" key="11">
    <source>
        <dbReference type="Proteomes" id="UP001596039"/>
    </source>
</evidence>
<dbReference type="InterPro" id="IPR018497">
    <property type="entry name" value="Peptidase_M13_C"/>
</dbReference>
<dbReference type="InterPro" id="IPR000718">
    <property type="entry name" value="Peptidase_M13"/>
</dbReference>
<dbReference type="PANTHER" id="PTHR11733">
    <property type="entry name" value="ZINC METALLOPROTEASE FAMILY M13 NEPRILYSIN-RELATED"/>
    <property type="match status" value="1"/>
</dbReference>
<keyword evidence="3" id="KW-0645">Protease</keyword>
<gene>
    <name evidence="10" type="ORF">ACFPJ4_08680</name>
</gene>
<dbReference type="InterPro" id="IPR008753">
    <property type="entry name" value="Peptidase_M13_N"/>
</dbReference>
<feature type="domain" description="Peptidase M13 C-terminal" evidence="8">
    <location>
        <begin position="449"/>
        <end position="652"/>
    </location>
</feature>
<keyword evidence="7" id="KW-0482">Metalloprotease</keyword>
<dbReference type="PRINTS" id="PR00786">
    <property type="entry name" value="NEPRILYSIN"/>
</dbReference>
<sequence>MTDATPLSSGIELDELDPAIRPQDDLFRHVNGKWIARTEIPSDKARYGSFYILAEQAEQAVREIIEQAQTAEPGSEARKIGDLYASFMDESRIEQLGLTPLAADLEAVEAIDSIPALLAELGRLERLGTSGFVQAFVDNDPGDPERYLVFLEQGGIGLPDESYFREEKFAEIRTAYLAFLEKMFDLAGLSEPAVRAARVFGLETELAAHHWDNVRTRDSQATYNPLPWVEVEKLAGAAPLVDWLDALDVPTGSFDELVVREPSFVEGLGSLLTDDRLASWTDWLRWQIIHSAAPYLSREVVDANFDFYGKTLTGTPELRARWKRGVSVAEGAMGEAIGKIYVERHFSPAAKTAMDALVAKLIEAYRESITNLDWMTEPTRARALDKLSKFTPKIGYPVKWRDYSSLTILPDDLIANVRATTEFEFQRELGKIGKPLDRDEWFMTPQTINAYYNPGFNEIVFPAAILQYPFFDEPREAAANFGAIGAVIGHEIGHGFDDQGSQYDGDGRLTNWWTEADRTAFEERTKALIAQYDALAPKALPEHHVNGALTIGENIGDLGGLAIAWKAYLLWLDGAEPPVIDGLTGAERFFLSWAQAWQAKLRDEEALRLLSIDPHSPNEFRCNQIVRNIDEFATEFGLSASDALWLPPEERVRIW</sequence>
<dbReference type="Pfam" id="PF05649">
    <property type="entry name" value="Peptidase_M13_N"/>
    <property type="match status" value="1"/>
</dbReference>
<accession>A0ABW0NP26</accession>
<evidence type="ECO:0000313" key="10">
    <source>
        <dbReference type="EMBL" id="MFC5502310.1"/>
    </source>
</evidence>
<dbReference type="PROSITE" id="PS51885">
    <property type="entry name" value="NEPRILYSIN"/>
    <property type="match status" value="1"/>
</dbReference>
<keyword evidence="5" id="KW-0378">Hydrolase</keyword>
<dbReference type="CDD" id="cd08662">
    <property type="entry name" value="M13"/>
    <property type="match status" value="1"/>
</dbReference>
<organism evidence="10 11">
    <name type="scientific">Lysinimonas soli</name>
    <dbReference type="NCBI Taxonomy" id="1074233"/>
    <lineage>
        <taxon>Bacteria</taxon>
        <taxon>Bacillati</taxon>
        <taxon>Actinomycetota</taxon>
        <taxon>Actinomycetes</taxon>
        <taxon>Micrococcales</taxon>
        <taxon>Microbacteriaceae</taxon>
        <taxon>Lysinimonas</taxon>
    </lineage>
</organism>
<feature type="domain" description="Peptidase M13 N-terminal" evidence="9">
    <location>
        <begin position="22"/>
        <end position="397"/>
    </location>
</feature>
<evidence type="ECO:0000256" key="6">
    <source>
        <dbReference type="ARBA" id="ARBA00022833"/>
    </source>
</evidence>
<dbReference type="InterPro" id="IPR042089">
    <property type="entry name" value="Peptidase_M13_dom_2"/>
</dbReference>
<dbReference type="SUPFAM" id="SSF55486">
    <property type="entry name" value="Metalloproteases ('zincins'), catalytic domain"/>
    <property type="match status" value="1"/>
</dbReference>
<dbReference type="Gene3D" id="1.10.1380.10">
    <property type="entry name" value="Neutral endopeptidase , domain2"/>
    <property type="match status" value="1"/>
</dbReference>
<evidence type="ECO:0000256" key="1">
    <source>
        <dbReference type="ARBA" id="ARBA00001947"/>
    </source>
</evidence>
<dbReference type="RefSeq" id="WP_386740009.1">
    <property type="nucleotide sequence ID" value="NZ_JBHSMG010000002.1"/>
</dbReference>
<comment type="similarity">
    <text evidence="2">Belongs to the peptidase M13 family.</text>
</comment>
<reference evidence="11" key="1">
    <citation type="journal article" date="2019" name="Int. J. Syst. Evol. Microbiol.">
        <title>The Global Catalogue of Microorganisms (GCM) 10K type strain sequencing project: providing services to taxonomists for standard genome sequencing and annotation.</title>
        <authorList>
            <consortium name="The Broad Institute Genomics Platform"/>
            <consortium name="The Broad Institute Genome Sequencing Center for Infectious Disease"/>
            <person name="Wu L."/>
            <person name="Ma J."/>
        </authorList>
    </citation>
    <scope>NUCLEOTIDE SEQUENCE [LARGE SCALE GENOMIC DNA]</scope>
    <source>
        <strain evidence="11">CGMCC 4.6997</strain>
    </source>
</reference>
<evidence type="ECO:0000259" key="9">
    <source>
        <dbReference type="Pfam" id="PF05649"/>
    </source>
</evidence>
<name>A0ABW0NP26_9MICO</name>
<evidence type="ECO:0000259" key="8">
    <source>
        <dbReference type="Pfam" id="PF01431"/>
    </source>
</evidence>
<keyword evidence="4" id="KW-0479">Metal-binding</keyword>
<dbReference type="Pfam" id="PF01431">
    <property type="entry name" value="Peptidase_M13"/>
    <property type="match status" value="1"/>
</dbReference>
<evidence type="ECO:0000256" key="7">
    <source>
        <dbReference type="ARBA" id="ARBA00023049"/>
    </source>
</evidence>
<dbReference type="Gene3D" id="3.40.390.10">
    <property type="entry name" value="Collagenase (Catalytic Domain)"/>
    <property type="match status" value="1"/>
</dbReference>
<dbReference type="PANTHER" id="PTHR11733:SF167">
    <property type="entry name" value="FI17812P1-RELATED"/>
    <property type="match status" value="1"/>
</dbReference>
<comment type="cofactor">
    <cofactor evidence="1">
        <name>Zn(2+)</name>
        <dbReference type="ChEBI" id="CHEBI:29105"/>
    </cofactor>
</comment>
<dbReference type="EMBL" id="JBHSMG010000002">
    <property type="protein sequence ID" value="MFC5502310.1"/>
    <property type="molecule type" value="Genomic_DNA"/>
</dbReference>
<evidence type="ECO:0000256" key="4">
    <source>
        <dbReference type="ARBA" id="ARBA00022723"/>
    </source>
</evidence>
<evidence type="ECO:0000256" key="3">
    <source>
        <dbReference type="ARBA" id="ARBA00022670"/>
    </source>
</evidence>
<keyword evidence="6" id="KW-0862">Zinc</keyword>